<dbReference type="EMBL" id="LOXM01000171">
    <property type="protein sequence ID" value="KVG62566.1"/>
    <property type="molecule type" value="Genomic_DNA"/>
</dbReference>
<comment type="caution">
    <text evidence="1">The sequence shown here is derived from an EMBL/GenBank/DDBJ whole genome shotgun (WGS) entry which is preliminary data.</text>
</comment>
<evidence type="ECO:0000313" key="2">
    <source>
        <dbReference type="Proteomes" id="UP000064029"/>
    </source>
</evidence>
<sequence>MAATFTTSAYAAGTDSITITANPGNVFVLSTGSGLDAGEYFGLTFGHFNGHTGLGITTKLTSVQYSVASYPAAISDHPKMCYYTPYSSTPIQCIDVAAGTTGTTTAFNNQQFGPGARISIMHKTTGTPGNNLKPSGPETVVFNYSY</sequence>
<dbReference type="AlphaFoldDB" id="A0A124R9V2"/>
<accession>A0A124R9V2</accession>
<proteinExistence type="predicted"/>
<reference evidence="1 2" key="1">
    <citation type="submission" date="2015-11" db="EMBL/GenBank/DDBJ databases">
        <title>Expanding the genomic diversity of Burkholderia species for the development of highly accurate diagnostics.</title>
        <authorList>
            <person name="Sahl J."/>
            <person name="Keim P."/>
            <person name="Wagner D."/>
        </authorList>
    </citation>
    <scope>NUCLEOTIDE SEQUENCE [LARGE SCALE GENOMIC DNA]</scope>
    <source>
        <strain evidence="1 2">MSMB2036</strain>
    </source>
</reference>
<organism evidence="1 2">
    <name type="scientific">Burkholderia ubonensis</name>
    <dbReference type="NCBI Taxonomy" id="101571"/>
    <lineage>
        <taxon>Bacteria</taxon>
        <taxon>Pseudomonadati</taxon>
        <taxon>Pseudomonadota</taxon>
        <taxon>Betaproteobacteria</taxon>
        <taxon>Burkholderiales</taxon>
        <taxon>Burkholderiaceae</taxon>
        <taxon>Burkholderia</taxon>
        <taxon>Burkholderia cepacia complex</taxon>
    </lineage>
</organism>
<name>A0A124R9V2_9BURK</name>
<evidence type="ECO:0000313" key="1">
    <source>
        <dbReference type="EMBL" id="KVG62566.1"/>
    </source>
</evidence>
<protein>
    <submittedName>
        <fullName evidence="1">Uncharacterized protein</fullName>
    </submittedName>
</protein>
<dbReference type="Proteomes" id="UP000064029">
    <property type="component" value="Unassembled WGS sequence"/>
</dbReference>
<gene>
    <name evidence="1" type="ORF">WJ33_29445</name>
</gene>